<dbReference type="InterPro" id="IPR049551">
    <property type="entry name" value="PKS_DH_C"/>
</dbReference>
<dbReference type="InterPro" id="IPR042104">
    <property type="entry name" value="PKS_dehydratase_sf"/>
</dbReference>
<evidence type="ECO:0000259" key="2">
    <source>
        <dbReference type="PROSITE" id="PS52019"/>
    </source>
</evidence>
<accession>A0A820IAW7</accession>
<dbReference type="Proteomes" id="UP000663881">
    <property type="component" value="Unassembled WGS sequence"/>
</dbReference>
<dbReference type="EMBL" id="CAJOAY010017180">
    <property type="protein sequence ID" value="CAF4308299.1"/>
    <property type="molecule type" value="Genomic_DNA"/>
</dbReference>
<comment type="caution">
    <text evidence="1">Lacks conserved residue(s) required for the propagation of feature annotation.</text>
</comment>
<dbReference type="Gene3D" id="3.10.129.110">
    <property type="entry name" value="Polyketide synthase dehydratase"/>
    <property type="match status" value="1"/>
</dbReference>
<name>A0A820IAW7_9BILA</name>
<reference evidence="3" key="1">
    <citation type="submission" date="2021-02" db="EMBL/GenBank/DDBJ databases">
        <authorList>
            <person name="Nowell W R."/>
        </authorList>
    </citation>
    <scope>NUCLEOTIDE SEQUENCE</scope>
</reference>
<protein>
    <recommendedName>
        <fullName evidence="2">PKS/mFAS DH domain-containing protein</fullName>
    </recommendedName>
</protein>
<gene>
    <name evidence="3" type="ORF">OKA104_LOCUS46581</name>
</gene>
<feature type="non-terminal residue" evidence="3">
    <location>
        <position position="1"/>
    </location>
</feature>
<dbReference type="Pfam" id="PF14765">
    <property type="entry name" value="PS-DH"/>
    <property type="match status" value="1"/>
</dbReference>
<evidence type="ECO:0000313" key="3">
    <source>
        <dbReference type="EMBL" id="CAF4308299.1"/>
    </source>
</evidence>
<organism evidence="3 4">
    <name type="scientific">Adineta steineri</name>
    <dbReference type="NCBI Taxonomy" id="433720"/>
    <lineage>
        <taxon>Eukaryota</taxon>
        <taxon>Metazoa</taxon>
        <taxon>Spiralia</taxon>
        <taxon>Gnathifera</taxon>
        <taxon>Rotifera</taxon>
        <taxon>Eurotatoria</taxon>
        <taxon>Bdelloidea</taxon>
        <taxon>Adinetida</taxon>
        <taxon>Adinetidae</taxon>
        <taxon>Adineta</taxon>
    </lineage>
</organism>
<dbReference type="AlphaFoldDB" id="A0A820IAW7"/>
<sequence length="308" mass="34211">AGSDNMHSSGMASVDVVDSFIDPETLNQYSLREFTLHAHGHIEMDGVQQKLTTLLSNSPTHITWSTTDPTSIYTHLSTRGYQYGPCFQNIQSLCGTTTTIIAQIQSDLDAVVDHSCYHLLHPTILDTFLQSPLVLLPGVDFTVLPVSIHKFVVTNKMNTSHSNVELRGNYHDIVCGLGQERTYTCDLLILPSGDTTINEPMFIFEGLVYQQVQGVQSGRWTLEKSIFDKLNAAADLPNADRCEQLDTIIKDYCIERIWMDSPITKSVADLLPSLDQIRNDGIDVVSNQDLIDSIEPFNELAACYAQVA</sequence>
<feature type="region of interest" description="N-terminal hotdog fold" evidence="1">
    <location>
        <begin position="1"/>
        <end position="49"/>
    </location>
</feature>
<feature type="non-terminal residue" evidence="3">
    <location>
        <position position="308"/>
    </location>
</feature>
<dbReference type="PROSITE" id="PS52019">
    <property type="entry name" value="PKS_MFAS_DH"/>
    <property type="match status" value="1"/>
</dbReference>
<dbReference type="InterPro" id="IPR049900">
    <property type="entry name" value="PKS_mFAS_DH"/>
</dbReference>
<evidence type="ECO:0000313" key="4">
    <source>
        <dbReference type="Proteomes" id="UP000663881"/>
    </source>
</evidence>
<feature type="domain" description="PKS/mFAS DH" evidence="2">
    <location>
        <begin position="1"/>
        <end position="218"/>
    </location>
</feature>
<feature type="region of interest" description="C-terminal hotdog fold" evidence="1">
    <location>
        <begin position="62"/>
        <end position="218"/>
    </location>
</feature>
<evidence type="ECO:0000256" key="1">
    <source>
        <dbReference type="PROSITE-ProRule" id="PRU01363"/>
    </source>
</evidence>
<comment type="caution">
    <text evidence="3">The sequence shown here is derived from an EMBL/GenBank/DDBJ whole genome shotgun (WGS) entry which is preliminary data.</text>
</comment>
<proteinExistence type="predicted"/>